<comment type="caution">
    <text evidence="1">The sequence shown here is derived from an EMBL/GenBank/DDBJ whole genome shotgun (WGS) entry which is preliminary data.</text>
</comment>
<organism evidence="1 2">
    <name type="scientific">Arachis hypogaea</name>
    <name type="common">Peanut</name>
    <dbReference type="NCBI Taxonomy" id="3818"/>
    <lineage>
        <taxon>Eukaryota</taxon>
        <taxon>Viridiplantae</taxon>
        <taxon>Streptophyta</taxon>
        <taxon>Embryophyta</taxon>
        <taxon>Tracheophyta</taxon>
        <taxon>Spermatophyta</taxon>
        <taxon>Magnoliopsida</taxon>
        <taxon>eudicotyledons</taxon>
        <taxon>Gunneridae</taxon>
        <taxon>Pentapetalae</taxon>
        <taxon>rosids</taxon>
        <taxon>fabids</taxon>
        <taxon>Fabales</taxon>
        <taxon>Fabaceae</taxon>
        <taxon>Papilionoideae</taxon>
        <taxon>50 kb inversion clade</taxon>
        <taxon>dalbergioids sensu lato</taxon>
        <taxon>Dalbergieae</taxon>
        <taxon>Pterocarpus clade</taxon>
        <taxon>Arachis</taxon>
    </lineage>
</organism>
<dbReference type="PANTHER" id="PTHR33526:SF36">
    <property type="entry name" value="DUF4005 DOMAIN-CONTAINING PROTEIN"/>
    <property type="match status" value="1"/>
</dbReference>
<reference evidence="1 2" key="1">
    <citation type="submission" date="2019-01" db="EMBL/GenBank/DDBJ databases">
        <title>Sequencing of cultivated peanut Arachis hypogaea provides insights into genome evolution and oil improvement.</title>
        <authorList>
            <person name="Chen X."/>
        </authorList>
    </citation>
    <scope>NUCLEOTIDE SEQUENCE [LARGE SCALE GENOMIC DNA]</scope>
    <source>
        <strain evidence="2">cv. Fuhuasheng</strain>
        <tissue evidence="1">Leaves</tissue>
    </source>
</reference>
<dbReference type="STRING" id="3818.A0A444YW02"/>
<proteinExistence type="predicted"/>
<name>A0A444YW02_ARAHY</name>
<dbReference type="InterPro" id="IPR016972">
    <property type="entry name" value="UCP031279"/>
</dbReference>
<accession>A0A444YW02</accession>
<gene>
    <name evidence="1" type="ORF">Ahy_B06g085909</name>
</gene>
<dbReference type="EMBL" id="SDMP01000016">
    <property type="protein sequence ID" value="RYR06115.1"/>
    <property type="molecule type" value="Genomic_DNA"/>
</dbReference>
<sequence length="164" mass="17864">MKGKGQSQNIFVRIMVSPIRALGKARDMYVRSIIKCGDSMNYSNPMDAANRFSALSRSHSAATSRRSEVNDEDFAELMRAASARTLANRIDVDYVLKQQHQHVHHNSKGLPKSSSVGMARIDEENDYAEGSVGGGGVGGGFGVPELYPRSKSYAVSKTHNVVAF</sequence>
<dbReference type="AlphaFoldDB" id="A0A444YW02"/>
<keyword evidence="2" id="KW-1185">Reference proteome</keyword>
<evidence type="ECO:0000313" key="1">
    <source>
        <dbReference type="EMBL" id="RYR06115.1"/>
    </source>
</evidence>
<dbReference type="Gramene" id="arahy.Tifrunner.gnm2.ann2.Ah16g514000.1">
    <property type="protein sequence ID" value="arahy.Tifrunner.gnm2.ann2.Ah16g514000.1-CDS-1"/>
    <property type="gene ID" value="arahy.Tifrunner.gnm2.ann2.Ah16g514000"/>
</dbReference>
<dbReference type="PANTHER" id="PTHR33526">
    <property type="entry name" value="OS07G0123800 PROTEIN"/>
    <property type="match status" value="1"/>
</dbReference>
<dbReference type="Proteomes" id="UP000289738">
    <property type="component" value="Chromosome B06"/>
</dbReference>
<evidence type="ECO:0000313" key="2">
    <source>
        <dbReference type="Proteomes" id="UP000289738"/>
    </source>
</evidence>
<dbReference type="PIRSF" id="PIRSF031279">
    <property type="entry name" value="UCP031279"/>
    <property type="match status" value="1"/>
</dbReference>
<dbReference type="OrthoDB" id="1679543at2759"/>
<protein>
    <submittedName>
        <fullName evidence="1">Uncharacterized protein</fullName>
    </submittedName>
</protein>